<accession>A0A0B0PZD0</accession>
<gene>
    <name evidence="1" type="ORF">F383_36047</name>
</gene>
<name>A0A0B0PZD0_GOSAR</name>
<dbReference type="AlphaFoldDB" id="A0A0B0PZD0"/>
<evidence type="ECO:0000313" key="1">
    <source>
        <dbReference type="EMBL" id="KHG29859.1"/>
    </source>
</evidence>
<protein>
    <submittedName>
        <fullName evidence="1">Uncharacterized protein</fullName>
    </submittedName>
</protein>
<proteinExistence type="predicted"/>
<keyword evidence="2" id="KW-1185">Reference proteome</keyword>
<dbReference type="Proteomes" id="UP000032142">
    <property type="component" value="Unassembled WGS sequence"/>
</dbReference>
<dbReference type="EMBL" id="KN452572">
    <property type="protein sequence ID" value="KHG29859.1"/>
    <property type="molecule type" value="Genomic_DNA"/>
</dbReference>
<evidence type="ECO:0000313" key="2">
    <source>
        <dbReference type="Proteomes" id="UP000032142"/>
    </source>
</evidence>
<reference evidence="2" key="1">
    <citation type="submission" date="2014-09" db="EMBL/GenBank/DDBJ databases">
        <authorList>
            <person name="Mudge J."/>
            <person name="Ramaraj T."/>
            <person name="Lindquist I.E."/>
            <person name="Bharti A.K."/>
            <person name="Sundararajan A."/>
            <person name="Cameron C.T."/>
            <person name="Woodward J.E."/>
            <person name="May G.D."/>
            <person name="Brubaker C."/>
            <person name="Broadhvest J."/>
            <person name="Wilkins T.A."/>
        </authorList>
    </citation>
    <scope>NUCLEOTIDE SEQUENCE</scope>
    <source>
        <strain evidence="2">cv. AKA8401</strain>
    </source>
</reference>
<organism evidence="1 2">
    <name type="scientific">Gossypium arboreum</name>
    <name type="common">Tree cotton</name>
    <name type="synonym">Gossypium nanking</name>
    <dbReference type="NCBI Taxonomy" id="29729"/>
    <lineage>
        <taxon>Eukaryota</taxon>
        <taxon>Viridiplantae</taxon>
        <taxon>Streptophyta</taxon>
        <taxon>Embryophyta</taxon>
        <taxon>Tracheophyta</taxon>
        <taxon>Spermatophyta</taxon>
        <taxon>Magnoliopsida</taxon>
        <taxon>eudicotyledons</taxon>
        <taxon>Gunneridae</taxon>
        <taxon>Pentapetalae</taxon>
        <taxon>rosids</taxon>
        <taxon>malvids</taxon>
        <taxon>Malvales</taxon>
        <taxon>Malvaceae</taxon>
        <taxon>Malvoideae</taxon>
        <taxon>Gossypium</taxon>
    </lineage>
</organism>
<sequence>MESLHISATYVAKLPCNPPIIELRLNSMSSGVRIHK</sequence>